<sequence>MDLAGVAAVVGHDKWLNDAQRTAYLVFEQAVGRFRRALDEGASFGDLRTAAADLHDLAYELGLVCPADIAHRGRSVYQLCLQVRLQRPDTLTSDERTALYESIVRPCGRSR</sequence>
<comment type="caution">
    <text evidence="1">The sequence shown here is derived from an EMBL/GenBank/DDBJ whole genome shotgun (WGS) entry which is preliminary data.</text>
</comment>
<dbReference type="RefSeq" id="WP_359346623.1">
    <property type="nucleotide sequence ID" value="NZ_JBEYXV010000004.1"/>
</dbReference>
<evidence type="ECO:0000313" key="1">
    <source>
        <dbReference type="EMBL" id="MEU6820794.1"/>
    </source>
</evidence>
<evidence type="ECO:0000313" key="2">
    <source>
        <dbReference type="Proteomes" id="UP001551176"/>
    </source>
</evidence>
<reference evidence="1 2" key="1">
    <citation type="submission" date="2024-06" db="EMBL/GenBank/DDBJ databases">
        <title>The Natural Products Discovery Center: Release of the First 8490 Sequenced Strains for Exploring Actinobacteria Biosynthetic Diversity.</title>
        <authorList>
            <person name="Kalkreuter E."/>
            <person name="Kautsar S.A."/>
            <person name="Yang D."/>
            <person name="Bader C.D."/>
            <person name="Teijaro C.N."/>
            <person name="Fluegel L."/>
            <person name="Davis C.M."/>
            <person name="Simpson J.R."/>
            <person name="Lauterbach L."/>
            <person name="Steele A.D."/>
            <person name="Gui C."/>
            <person name="Meng S."/>
            <person name="Li G."/>
            <person name="Viehrig K."/>
            <person name="Ye F."/>
            <person name="Su P."/>
            <person name="Kiefer A.F."/>
            <person name="Nichols A."/>
            <person name="Cepeda A.J."/>
            <person name="Yan W."/>
            <person name="Fan B."/>
            <person name="Jiang Y."/>
            <person name="Adhikari A."/>
            <person name="Zheng C.-J."/>
            <person name="Schuster L."/>
            <person name="Cowan T.M."/>
            <person name="Smanski M.J."/>
            <person name="Chevrette M.G."/>
            <person name="De Carvalho L.P.S."/>
            <person name="Shen B."/>
        </authorList>
    </citation>
    <scope>NUCLEOTIDE SEQUENCE [LARGE SCALE GENOMIC DNA]</scope>
    <source>
        <strain evidence="1 2">NPDC046838</strain>
    </source>
</reference>
<name>A0ABV3BIF9_9ACTN</name>
<accession>A0ABV3BIF9</accession>
<dbReference type="Proteomes" id="UP001551176">
    <property type="component" value="Unassembled WGS sequence"/>
</dbReference>
<organism evidence="1 2">
    <name type="scientific">Streptomyces atriruber</name>
    <dbReference type="NCBI Taxonomy" id="545121"/>
    <lineage>
        <taxon>Bacteria</taxon>
        <taxon>Bacillati</taxon>
        <taxon>Actinomycetota</taxon>
        <taxon>Actinomycetes</taxon>
        <taxon>Kitasatosporales</taxon>
        <taxon>Streptomycetaceae</taxon>
        <taxon>Streptomyces</taxon>
    </lineage>
</organism>
<proteinExistence type="predicted"/>
<protein>
    <submittedName>
        <fullName evidence="1">Uncharacterized protein</fullName>
    </submittedName>
</protein>
<gene>
    <name evidence="1" type="ORF">ABZ921_09205</name>
</gene>
<keyword evidence="2" id="KW-1185">Reference proteome</keyword>
<dbReference type="EMBL" id="JBEYXV010000004">
    <property type="protein sequence ID" value="MEU6820794.1"/>
    <property type="molecule type" value="Genomic_DNA"/>
</dbReference>